<organism evidence="9 10">
    <name type="scientific">Granulicella sibirica</name>
    <dbReference type="NCBI Taxonomy" id="2479048"/>
    <lineage>
        <taxon>Bacteria</taxon>
        <taxon>Pseudomonadati</taxon>
        <taxon>Acidobacteriota</taxon>
        <taxon>Terriglobia</taxon>
        <taxon>Terriglobales</taxon>
        <taxon>Acidobacteriaceae</taxon>
        <taxon>Granulicella</taxon>
    </lineage>
</organism>
<protein>
    <recommendedName>
        <fullName evidence="2">prolyl oligopeptidase</fullName>
        <ecNumber evidence="2">3.4.21.26</ecNumber>
    </recommendedName>
</protein>
<dbReference type="Pfam" id="PF02897">
    <property type="entry name" value="Peptidase_S9_N"/>
    <property type="match status" value="1"/>
</dbReference>
<proteinExistence type="predicted"/>
<dbReference type="PRINTS" id="PR00862">
    <property type="entry name" value="PROLIGOPTASE"/>
</dbReference>
<evidence type="ECO:0000259" key="8">
    <source>
        <dbReference type="Pfam" id="PF02897"/>
    </source>
</evidence>
<evidence type="ECO:0000256" key="5">
    <source>
        <dbReference type="ARBA" id="ARBA00022825"/>
    </source>
</evidence>
<dbReference type="RefSeq" id="WP_128913228.1">
    <property type="nucleotide sequence ID" value="NZ_RDSM01000002.1"/>
</dbReference>
<name>A0A4Q0SWW5_9BACT</name>
<dbReference type="SUPFAM" id="SSF50993">
    <property type="entry name" value="Peptidase/esterase 'gauge' domain"/>
    <property type="match status" value="1"/>
</dbReference>
<dbReference type="PANTHER" id="PTHR42881">
    <property type="entry name" value="PROLYL ENDOPEPTIDASE"/>
    <property type="match status" value="1"/>
</dbReference>
<keyword evidence="10" id="KW-1185">Reference proteome</keyword>
<dbReference type="Proteomes" id="UP000289437">
    <property type="component" value="Unassembled WGS sequence"/>
</dbReference>
<dbReference type="Gene3D" id="2.130.10.120">
    <property type="entry name" value="Prolyl oligopeptidase, N-terminal domain"/>
    <property type="match status" value="1"/>
</dbReference>
<reference evidence="9 10" key="1">
    <citation type="submission" date="2018-11" db="EMBL/GenBank/DDBJ databases">
        <authorList>
            <person name="Mardanov A.V."/>
            <person name="Ravin N.V."/>
            <person name="Dedysh S.N."/>
        </authorList>
    </citation>
    <scope>NUCLEOTIDE SEQUENCE [LARGE SCALE GENOMIC DNA]</scope>
    <source>
        <strain evidence="9 10">AF10</strain>
    </source>
</reference>
<keyword evidence="4" id="KW-0378">Hydrolase</keyword>
<evidence type="ECO:0000313" key="9">
    <source>
        <dbReference type="EMBL" id="RXH55605.1"/>
    </source>
</evidence>
<keyword evidence="6" id="KW-0732">Signal</keyword>
<feature type="domain" description="Peptidase S9A N-terminal" evidence="8">
    <location>
        <begin position="42"/>
        <end position="459"/>
    </location>
</feature>
<accession>A0A4Q0SWW5</accession>
<dbReference type="Gene3D" id="3.40.50.1820">
    <property type="entry name" value="alpha/beta hydrolase"/>
    <property type="match status" value="1"/>
</dbReference>
<keyword evidence="3" id="KW-0645">Protease</keyword>
<feature type="domain" description="Peptidase S9 prolyl oligopeptidase catalytic" evidence="7">
    <location>
        <begin position="522"/>
        <end position="734"/>
    </location>
</feature>
<dbReference type="InterPro" id="IPR023302">
    <property type="entry name" value="Pept_S9A_N"/>
</dbReference>
<dbReference type="EMBL" id="RDSM01000002">
    <property type="protein sequence ID" value="RXH55605.1"/>
    <property type="molecule type" value="Genomic_DNA"/>
</dbReference>
<dbReference type="InterPro" id="IPR002470">
    <property type="entry name" value="Peptidase_S9A"/>
</dbReference>
<evidence type="ECO:0000256" key="1">
    <source>
        <dbReference type="ARBA" id="ARBA00001070"/>
    </source>
</evidence>
<dbReference type="PANTHER" id="PTHR42881:SF2">
    <property type="entry name" value="PROLYL ENDOPEPTIDASE"/>
    <property type="match status" value="1"/>
</dbReference>
<sequence>MQGRVYAFRMFRRLISNAAFLLAVSFPGFDAVAQTQRSIAPPPVAPVRPVTDTYFGQQVVDPYRYLEDQKSPEVVAFMKGQADYTRAVLDSIPGRKAFADEMSRYMNAEEAAITDVKVAGPYLFYRKRKRGENQASLYVRMGGGTERMLLDLPKLSTATTHVSLDDYSPADDGRLVSVDLSPGGSEEKTAHLYETASGRELPEKLERTEGGVFSADDKIYFYLQLEKLGPDAPPTDKYRRVMVHQHVLGTPVEQDVTVIGRGVSPDIDVPEYSFPFAATVPGSRFAFALVTPGVDPYGSVYVGPPSALTTHTGWRKVADHDDKVTDEALHGDDLYLVSFDGTLNGKILRVDAGHPDLKKAEVVLPGSDLVLSGGFIGSNVLHAAQDGLYIECLQNGIGRVLRLPYGAGPKAVMLPLPLKEHADAVATALSAPGAVIDLTSWTEPGDGFRYDPKTATLTAMHLKVPNGIDPTDLVSEELTIKGLDGTPLPLSIVYKKGLVRDGKAPLAMIGYGAYGDAFTPGFSRRNMAWLERGGVLAIAHVRGGGELGEGWHLAGKKLTKPNTWRDFIASAQYLIDAKYTSKERLGIWSQSAGGVLIGRSITERPDLFAAAVDGVPCSDMLREETGANGPANIPEFGSVKEEDGFKALREMAAYEHVLPGTKYPATLVTAGANDPRVDPWEGAKMASRLQAANGGTKPILFRVNYDAGHGITDTVAQQVSDWTDIFTFFLWNFGDAGFQPMVVAGAEGHGR</sequence>
<evidence type="ECO:0000259" key="7">
    <source>
        <dbReference type="Pfam" id="PF00326"/>
    </source>
</evidence>
<evidence type="ECO:0000256" key="2">
    <source>
        <dbReference type="ARBA" id="ARBA00011897"/>
    </source>
</evidence>
<reference evidence="10" key="2">
    <citation type="submission" date="2019-02" db="EMBL/GenBank/DDBJ databases">
        <title>Granulicella sibirica sp. nov., a psychrotolerant acidobacterium isolated from an organic soil layer in forested tundra, West Siberia.</title>
        <authorList>
            <person name="Oshkin I.Y."/>
            <person name="Kulichevskaya I.S."/>
            <person name="Rijpstra W.I.C."/>
            <person name="Sinninghe Damste J.S."/>
            <person name="Rakitin A.L."/>
            <person name="Ravin N.V."/>
            <person name="Dedysh S.N."/>
        </authorList>
    </citation>
    <scope>NUCLEOTIDE SEQUENCE [LARGE SCALE GENOMIC DNA]</scope>
    <source>
        <strain evidence="10">AF10</strain>
    </source>
</reference>
<comment type="caution">
    <text evidence="9">The sequence shown here is derived from an EMBL/GenBank/DDBJ whole genome shotgun (WGS) entry which is preliminary data.</text>
</comment>
<keyword evidence="5" id="KW-0720">Serine protease</keyword>
<dbReference type="Pfam" id="PF00326">
    <property type="entry name" value="Peptidase_S9"/>
    <property type="match status" value="1"/>
</dbReference>
<dbReference type="SUPFAM" id="SSF53474">
    <property type="entry name" value="alpha/beta-Hydrolases"/>
    <property type="match status" value="1"/>
</dbReference>
<dbReference type="GO" id="GO:0005829">
    <property type="term" value="C:cytosol"/>
    <property type="evidence" value="ECO:0007669"/>
    <property type="project" value="TreeGrafter"/>
</dbReference>
<dbReference type="InterPro" id="IPR001375">
    <property type="entry name" value="Peptidase_S9_cat"/>
</dbReference>
<dbReference type="GO" id="GO:0070012">
    <property type="term" value="F:oligopeptidase activity"/>
    <property type="evidence" value="ECO:0007669"/>
    <property type="project" value="TreeGrafter"/>
</dbReference>
<dbReference type="InterPro" id="IPR051167">
    <property type="entry name" value="Prolyl_oligopep/macrocyclase"/>
</dbReference>
<dbReference type="EC" id="3.4.21.26" evidence="2"/>
<dbReference type="OrthoDB" id="9801421at2"/>
<feature type="chain" id="PRO_5021017226" description="prolyl oligopeptidase" evidence="6">
    <location>
        <begin position="31"/>
        <end position="751"/>
    </location>
</feature>
<dbReference type="InterPro" id="IPR029058">
    <property type="entry name" value="AB_hydrolase_fold"/>
</dbReference>
<gene>
    <name evidence="9" type="ORF">GRAN_2462</name>
</gene>
<dbReference type="GO" id="GO:0004252">
    <property type="term" value="F:serine-type endopeptidase activity"/>
    <property type="evidence" value="ECO:0007669"/>
    <property type="project" value="UniProtKB-EC"/>
</dbReference>
<feature type="signal peptide" evidence="6">
    <location>
        <begin position="1"/>
        <end position="30"/>
    </location>
</feature>
<comment type="catalytic activity">
    <reaction evidence="1">
        <text>Hydrolysis of Pro-|-Xaa &gt;&gt; Ala-|-Xaa in oligopeptides.</text>
        <dbReference type="EC" id="3.4.21.26"/>
    </reaction>
</comment>
<evidence type="ECO:0000256" key="6">
    <source>
        <dbReference type="SAM" id="SignalP"/>
    </source>
</evidence>
<dbReference type="GO" id="GO:0006508">
    <property type="term" value="P:proteolysis"/>
    <property type="evidence" value="ECO:0007669"/>
    <property type="project" value="UniProtKB-KW"/>
</dbReference>
<evidence type="ECO:0000256" key="4">
    <source>
        <dbReference type="ARBA" id="ARBA00022801"/>
    </source>
</evidence>
<evidence type="ECO:0000256" key="3">
    <source>
        <dbReference type="ARBA" id="ARBA00022670"/>
    </source>
</evidence>
<dbReference type="AlphaFoldDB" id="A0A4Q0SWW5"/>
<evidence type="ECO:0000313" key="10">
    <source>
        <dbReference type="Proteomes" id="UP000289437"/>
    </source>
</evidence>